<dbReference type="InParanoid" id="A2E279"/>
<proteinExistence type="predicted"/>
<reference evidence="1" key="1">
    <citation type="submission" date="2006-10" db="EMBL/GenBank/DDBJ databases">
        <authorList>
            <person name="Amadeo P."/>
            <person name="Zhao Q."/>
            <person name="Wortman J."/>
            <person name="Fraser-Liggett C."/>
            <person name="Carlton J."/>
        </authorList>
    </citation>
    <scope>NUCLEOTIDE SEQUENCE</scope>
    <source>
        <strain evidence="1">G3</strain>
    </source>
</reference>
<dbReference type="Proteomes" id="UP000001542">
    <property type="component" value="Unassembled WGS sequence"/>
</dbReference>
<evidence type="ECO:0000313" key="1">
    <source>
        <dbReference type="EMBL" id="EAY13293.1"/>
    </source>
</evidence>
<reference evidence="1" key="2">
    <citation type="journal article" date="2007" name="Science">
        <title>Draft genome sequence of the sexually transmitted pathogen Trichomonas vaginalis.</title>
        <authorList>
            <person name="Carlton J.M."/>
            <person name="Hirt R.P."/>
            <person name="Silva J.C."/>
            <person name="Delcher A.L."/>
            <person name="Schatz M."/>
            <person name="Zhao Q."/>
            <person name="Wortman J.R."/>
            <person name="Bidwell S.L."/>
            <person name="Alsmark U.C.M."/>
            <person name="Besteiro S."/>
            <person name="Sicheritz-Ponten T."/>
            <person name="Noel C.J."/>
            <person name="Dacks J.B."/>
            <person name="Foster P.G."/>
            <person name="Simillion C."/>
            <person name="Van de Peer Y."/>
            <person name="Miranda-Saavedra D."/>
            <person name="Barton G.J."/>
            <person name="Westrop G.D."/>
            <person name="Mueller S."/>
            <person name="Dessi D."/>
            <person name="Fiori P.L."/>
            <person name="Ren Q."/>
            <person name="Paulsen I."/>
            <person name="Zhang H."/>
            <person name="Bastida-Corcuera F.D."/>
            <person name="Simoes-Barbosa A."/>
            <person name="Brown M.T."/>
            <person name="Hayes R.D."/>
            <person name="Mukherjee M."/>
            <person name="Okumura C.Y."/>
            <person name="Schneider R."/>
            <person name="Smith A.J."/>
            <person name="Vanacova S."/>
            <person name="Villalvazo M."/>
            <person name="Haas B.J."/>
            <person name="Pertea M."/>
            <person name="Feldblyum T.V."/>
            <person name="Utterback T.R."/>
            <person name="Shu C.L."/>
            <person name="Osoegawa K."/>
            <person name="de Jong P.J."/>
            <person name="Hrdy I."/>
            <person name="Horvathova L."/>
            <person name="Zubacova Z."/>
            <person name="Dolezal P."/>
            <person name="Malik S.B."/>
            <person name="Logsdon J.M. Jr."/>
            <person name="Henze K."/>
            <person name="Gupta A."/>
            <person name="Wang C.C."/>
            <person name="Dunne R.L."/>
            <person name="Upcroft J.A."/>
            <person name="Upcroft P."/>
            <person name="White O."/>
            <person name="Salzberg S.L."/>
            <person name="Tang P."/>
            <person name="Chiu C.-H."/>
            <person name="Lee Y.-S."/>
            <person name="Embley T.M."/>
            <person name="Coombs G.H."/>
            <person name="Mottram J.C."/>
            <person name="Tachezy J."/>
            <person name="Fraser-Liggett C.M."/>
            <person name="Johnson P.J."/>
        </authorList>
    </citation>
    <scope>NUCLEOTIDE SEQUENCE [LARGE SCALE GENOMIC DNA]</scope>
    <source>
        <strain evidence="1">G3</strain>
    </source>
</reference>
<accession>A2E279</accession>
<organism evidence="1 2">
    <name type="scientific">Trichomonas vaginalis (strain ATCC PRA-98 / G3)</name>
    <dbReference type="NCBI Taxonomy" id="412133"/>
    <lineage>
        <taxon>Eukaryota</taxon>
        <taxon>Metamonada</taxon>
        <taxon>Parabasalia</taxon>
        <taxon>Trichomonadida</taxon>
        <taxon>Trichomonadidae</taxon>
        <taxon>Trichomonas</taxon>
    </lineage>
</organism>
<dbReference type="EMBL" id="DS113288">
    <property type="protein sequence ID" value="EAY13293.1"/>
    <property type="molecule type" value="Genomic_DNA"/>
</dbReference>
<dbReference type="AlphaFoldDB" id="A2E279"/>
<sequence>MILTLLQLAFKYGIQSTTITKEESFDIPKKDVIYFIDKTGLTIINNETESTEEYIAAKTNMTITIKPTDGTQAELKYAYFPINFTEYDYNLTIITNQEDFYFTNDSSLIKTRNFFVFIKVDQEKPDFTFVNNTLVHIYGIEKNLTDTNTGLLTEERYIHYF</sequence>
<name>A2E279_TRIV3</name>
<keyword evidence="2" id="KW-1185">Reference proteome</keyword>
<evidence type="ECO:0000313" key="2">
    <source>
        <dbReference type="Proteomes" id="UP000001542"/>
    </source>
</evidence>
<protein>
    <submittedName>
        <fullName evidence="1">Uncharacterized protein</fullName>
    </submittedName>
</protein>
<dbReference type="VEuPathDB" id="TrichDB:TVAG_464270"/>
<gene>
    <name evidence="1" type="ORF">TVAG_464270</name>
</gene>